<organism evidence="2 3">
    <name type="scientific">Geococcyx californianus</name>
    <name type="common">Greater roadrunner</name>
    <name type="synonym">Saurothera californiana</name>
    <dbReference type="NCBI Taxonomy" id="8947"/>
    <lineage>
        <taxon>Eukaryota</taxon>
        <taxon>Metazoa</taxon>
        <taxon>Chordata</taxon>
        <taxon>Craniata</taxon>
        <taxon>Vertebrata</taxon>
        <taxon>Euteleostomi</taxon>
        <taxon>Archelosauria</taxon>
        <taxon>Archosauria</taxon>
        <taxon>Dinosauria</taxon>
        <taxon>Saurischia</taxon>
        <taxon>Theropoda</taxon>
        <taxon>Coelurosauria</taxon>
        <taxon>Aves</taxon>
        <taxon>Neognathae</taxon>
        <taxon>Neoaves</taxon>
        <taxon>Otidimorphae</taxon>
        <taxon>Cuculiformes</taxon>
        <taxon>Neomorphidae</taxon>
        <taxon>Geococcyx</taxon>
    </lineage>
</organism>
<dbReference type="SUPFAM" id="SSF49899">
    <property type="entry name" value="Concanavalin A-like lectins/glucanases"/>
    <property type="match status" value="1"/>
</dbReference>
<dbReference type="EMBL" id="VWPV01015945">
    <property type="protein sequence ID" value="NWH61358.1"/>
    <property type="molecule type" value="Genomic_DNA"/>
</dbReference>
<comment type="caution">
    <text evidence="2">The sequence shown here is derived from an EMBL/GenBank/DDBJ whole genome shotgun (WGS) entry which is preliminary data.</text>
</comment>
<dbReference type="InterPro" id="IPR043136">
    <property type="entry name" value="B30.2/SPRY_sf"/>
</dbReference>
<evidence type="ECO:0000259" key="1">
    <source>
        <dbReference type="PROSITE" id="PS50188"/>
    </source>
</evidence>
<reference evidence="2 3" key="1">
    <citation type="submission" date="2019-09" db="EMBL/GenBank/DDBJ databases">
        <title>Bird 10,000 Genomes (B10K) Project - Family phase.</title>
        <authorList>
            <person name="Zhang G."/>
        </authorList>
    </citation>
    <scope>NUCLEOTIDE SEQUENCE [LARGE SCALE GENOMIC DNA]</scope>
    <source>
        <strain evidence="2">B10K-CU-031-07</strain>
        <tissue evidence="2">Muscle</tissue>
    </source>
</reference>
<feature type="non-terminal residue" evidence="2">
    <location>
        <position position="1"/>
    </location>
</feature>
<evidence type="ECO:0000313" key="3">
    <source>
        <dbReference type="Proteomes" id="UP000531151"/>
    </source>
</evidence>
<feature type="non-terminal residue" evidence="2">
    <location>
        <position position="71"/>
    </location>
</feature>
<feature type="domain" description="B30.2/SPRY" evidence="1">
    <location>
        <begin position="1"/>
        <end position="71"/>
    </location>
</feature>
<name>A0A7K4J7T5_GEOCA</name>
<keyword evidence="2" id="KW-0436">Ligase</keyword>
<dbReference type="InterPro" id="IPR001870">
    <property type="entry name" value="B30.2/SPRY"/>
</dbReference>
<dbReference type="GO" id="GO:0016874">
    <property type="term" value="F:ligase activity"/>
    <property type="evidence" value="ECO:0007669"/>
    <property type="project" value="UniProtKB-KW"/>
</dbReference>
<dbReference type="Proteomes" id="UP000531151">
    <property type="component" value="Unassembled WGS sequence"/>
</dbReference>
<proteinExistence type="predicted"/>
<dbReference type="AlphaFoldDB" id="A0A7K4J7T5"/>
<dbReference type="InterPro" id="IPR013320">
    <property type="entry name" value="ConA-like_dom_sf"/>
</dbReference>
<dbReference type="Gene3D" id="2.60.120.920">
    <property type="match status" value="1"/>
</dbReference>
<dbReference type="OrthoDB" id="9049620at2759"/>
<sequence length="71" mass="8070">AFHSLTLPRTNLRPNALPRRIRVSLDYEAGRVAFFSADDDALILVYTRAAFNGEMVFPWFKMGVGARLQEI</sequence>
<evidence type="ECO:0000313" key="2">
    <source>
        <dbReference type="EMBL" id="NWH61358.1"/>
    </source>
</evidence>
<protein>
    <submittedName>
        <fullName evidence="2">TRI41 ligase</fullName>
    </submittedName>
</protein>
<gene>
    <name evidence="2" type="primary">Trim41_0</name>
    <name evidence="2" type="ORF">GEOCAL_R13758</name>
</gene>
<keyword evidence="3" id="KW-1185">Reference proteome</keyword>
<accession>A0A7K4J7T5</accession>
<dbReference type="PROSITE" id="PS50188">
    <property type="entry name" value="B302_SPRY"/>
    <property type="match status" value="1"/>
</dbReference>